<dbReference type="PANTHER" id="PTHR45136:SF2">
    <property type="entry name" value="ABC TRANSPORTER DOMAIN-CONTAINING PROTEIN"/>
    <property type="match status" value="1"/>
</dbReference>
<comment type="similarity">
    <text evidence="1">Belongs to the ABC transporter superfamily. ABCB family. Multidrug resistance exporter (TC 3.A.1.201) subfamily.</text>
</comment>
<keyword evidence="5 8" id="KW-1133">Transmembrane helix</keyword>
<accession>A0A6A4MGL0</accession>
<evidence type="ECO:0000256" key="1">
    <source>
        <dbReference type="ARBA" id="ARBA00007577"/>
    </source>
</evidence>
<keyword evidence="3 8" id="KW-0812">Transmembrane</keyword>
<dbReference type="PROSITE" id="PS50929">
    <property type="entry name" value="ABC_TM1F"/>
    <property type="match status" value="1"/>
</dbReference>
<feature type="domain" description="ABC transmembrane type-1" evidence="9">
    <location>
        <begin position="121"/>
        <end position="176"/>
    </location>
</feature>
<evidence type="ECO:0000256" key="5">
    <source>
        <dbReference type="ARBA" id="ARBA00022989"/>
    </source>
</evidence>
<keyword evidence="11" id="KW-1185">Reference proteome</keyword>
<proteinExistence type="inferred from homology"/>
<dbReference type="GO" id="GO:0140359">
    <property type="term" value="F:ABC-type transporter activity"/>
    <property type="evidence" value="ECO:0007669"/>
    <property type="project" value="InterPro"/>
</dbReference>
<gene>
    <name evidence="10" type="ORF">C3L33_01560</name>
</gene>
<dbReference type="OrthoDB" id="6500128at2759"/>
<dbReference type="Pfam" id="PF00005">
    <property type="entry name" value="ABC_tran"/>
    <property type="match status" value="1"/>
</dbReference>
<dbReference type="Gene3D" id="1.20.1560.10">
    <property type="entry name" value="ABC transporter type 1, transmembrane domain"/>
    <property type="match status" value="1"/>
</dbReference>
<evidence type="ECO:0000256" key="4">
    <source>
        <dbReference type="ARBA" id="ARBA00022737"/>
    </source>
</evidence>
<dbReference type="GO" id="GO:0016020">
    <property type="term" value="C:membrane"/>
    <property type="evidence" value="ECO:0007669"/>
    <property type="project" value="InterPro"/>
</dbReference>
<dbReference type="InterPro" id="IPR027417">
    <property type="entry name" value="P-loop_NTPase"/>
</dbReference>
<evidence type="ECO:0000313" key="10">
    <source>
        <dbReference type="EMBL" id="KAE9466514.1"/>
    </source>
</evidence>
<evidence type="ECO:0000256" key="6">
    <source>
        <dbReference type="ARBA" id="ARBA00023136"/>
    </source>
</evidence>
<evidence type="ECO:0000313" key="11">
    <source>
        <dbReference type="Proteomes" id="UP000428333"/>
    </source>
</evidence>
<dbReference type="SUPFAM" id="SSF90123">
    <property type="entry name" value="ABC transporter transmembrane region"/>
    <property type="match status" value="1"/>
</dbReference>
<feature type="transmembrane region" description="Helical" evidence="8">
    <location>
        <begin position="122"/>
        <end position="143"/>
    </location>
</feature>
<dbReference type="InterPro" id="IPR036640">
    <property type="entry name" value="ABC1_TM_sf"/>
</dbReference>
<dbReference type="EMBL" id="QEFC01000086">
    <property type="protein sequence ID" value="KAE9466514.1"/>
    <property type="molecule type" value="Genomic_DNA"/>
</dbReference>
<keyword evidence="6 8" id="KW-0472">Membrane</keyword>
<dbReference type="InterPro" id="IPR011527">
    <property type="entry name" value="ABC1_TM_dom"/>
</dbReference>
<organism evidence="10 11">
    <name type="scientific">Rhododendron williamsianum</name>
    <dbReference type="NCBI Taxonomy" id="262921"/>
    <lineage>
        <taxon>Eukaryota</taxon>
        <taxon>Viridiplantae</taxon>
        <taxon>Streptophyta</taxon>
        <taxon>Embryophyta</taxon>
        <taxon>Tracheophyta</taxon>
        <taxon>Spermatophyta</taxon>
        <taxon>Magnoliopsida</taxon>
        <taxon>eudicotyledons</taxon>
        <taxon>Gunneridae</taxon>
        <taxon>Pentapetalae</taxon>
        <taxon>asterids</taxon>
        <taxon>Ericales</taxon>
        <taxon>Ericaceae</taxon>
        <taxon>Ericoideae</taxon>
        <taxon>Rhodoreae</taxon>
        <taxon>Rhododendron</taxon>
    </lineage>
</organism>
<dbReference type="GO" id="GO:0005524">
    <property type="term" value="F:ATP binding"/>
    <property type="evidence" value="ECO:0007669"/>
    <property type="project" value="InterPro"/>
</dbReference>
<keyword evidence="2" id="KW-0813">Transport</keyword>
<reference evidence="10 11" key="1">
    <citation type="journal article" date="2019" name="Genome Biol. Evol.">
        <title>The Rhododendron genome and chromosomal organization provide insight into shared whole-genome duplications across the heath family (Ericaceae).</title>
        <authorList>
            <person name="Soza V.L."/>
            <person name="Lindsley D."/>
            <person name="Waalkes A."/>
            <person name="Ramage E."/>
            <person name="Patwardhan R.P."/>
            <person name="Burton J.N."/>
            <person name="Adey A."/>
            <person name="Kumar A."/>
            <person name="Qiu R."/>
            <person name="Shendure J."/>
            <person name="Hall B."/>
        </authorList>
    </citation>
    <scope>NUCLEOTIDE SEQUENCE [LARGE SCALE GENOMIC DNA]</scope>
    <source>
        <strain evidence="10">RSF 1966-606</strain>
    </source>
</reference>
<dbReference type="AlphaFoldDB" id="A0A6A4MGL0"/>
<dbReference type="SUPFAM" id="SSF52540">
    <property type="entry name" value="P-loop containing nucleoside triphosphate hydrolases"/>
    <property type="match status" value="2"/>
</dbReference>
<dbReference type="Proteomes" id="UP000428333">
    <property type="component" value="Linkage Group LG01"/>
</dbReference>
<keyword evidence="4" id="KW-0677">Repeat</keyword>
<evidence type="ECO:0000256" key="7">
    <source>
        <dbReference type="ARBA" id="ARBA00023180"/>
    </source>
</evidence>
<evidence type="ECO:0000256" key="8">
    <source>
        <dbReference type="SAM" id="Phobius"/>
    </source>
</evidence>
<dbReference type="GO" id="GO:0016887">
    <property type="term" value="F:ATP hydrolysis activity"/>
    <property type="evidence" value="ECO:0007669"/>
    <property type="project" value="InterPro"/>
</dbReference>
<comment type="caution">
    <text evidence="10">The sequence shown here is derived from an EMBL/GenBank/DDBJ whole genome shotgun (WGS) entry which is preliminary data.</text>
</comment>
<evidence type="ECO:0000259" key="9">
    <source>
        <dbReference type="PROSITE" id="PS50929"/>
    </source>
</evidence>
<protein>
    <recommendedName>
        <fullName evidence="9">ABC transmembrane type-1 domain-containing protein</fullName>
    </recommendedName>
</protein>
<name>A0A6A4MGL0_9ERIC</name>
<keyword evidence="7" id="KW-0325">Glycoprotein</keyword>
<evidence type="ECO:0000256" key="2">
    <source>
        <dbReference type="ARBA" id="ARBA00022448"/>
    </source>
</evidence>
<evidence type="ECO:0000256" key="3">
    <source>
        <dbReference type="ARBA" id="ARBA00022692"/>
    </source>
</evidence>
<dbReference type="PANTHER" id="PTHR45136">
    <property type="entry name" value="ABC TRANSPORTER DOMAIN-CONTAINING PROTEIN"/>
    <property type="match status" value="1"/>
</dbReference>
<sequence>MSGGQKQRIAIARAIIKAPRILLLDEATSALDSESERVCKKRSTMLPWAAQLSSLLTASPPSETPTSLPSSKTARVLQLLSLTLTSPNKALQTEVRSLVGDRMASLSNLFGSNHSLHHGPIIAWRLALVMIAVQPLVVICFYLKRVLLKNMSKKALKAQEESSKLAAEGVSNLRTVWAWYLPKPHGMHLGFRLLVRWEAHLQGYIADDPEGYKPDKIMGDVELRDVKFAYPARPDVMVFNGFSISIKAGKSTALVGQNKIDESEVIEVAKVANAHDFIAGLKDGVPLEHISLLSAFRERPMRSLKAEGAPLLQVMAKVDRCPLLRKLCRRLLFSDVDPR</sequence>
<feature type="non-terminal residue" evidence="10">
    <location>
        <position position="1"/>
    </location>
</feature>
<dbReference type="Gene3D" id="3.40.50.300">
    <property type="entry name" value="P-loop containing nucleotide triphosphate hydrolases"/>
    <property type="match status" value="2"/>
</dbReference>
<dbReference type="InterPro" id="IPR003439">
    <property type="entry name" value="ABC_transporter-like_ATP-bd"/>
</dbReference>